<dbReference type="EMBL" id="BTSX01000004">
    <property type="protein sequence ID" value="GMS95412.1"/>
    <property type="molecule type" value="Genomic_DNA"/>
</dbReference>
<comment type="caution">
    <text evidence="1">The sequence shown here is derived from an EMBL/GenBank/DDBJ whole genome shotgun (WGS) entry which is preliminary data.</text>
</comment>
<feature type="non-terminal residue" evidence="1">
    <location>
        <position position="1"/>
    </location>
</feature>
<keyword evidence="2" id="KW-1185">Reference proteome</keyword>
<evidence type="ECO:0000313" key="2">
    <source>
        <dbReference type="Proteomes" id="UP001432027"/>
    </source>
</evidence>
<evidence type="ECO:0008006" key="3">
    <source>
        <dbReference type="Google" id="ProtNLM"/>
    </source>
</evidence>
<name>A0AAV5TM16_9BILA</name>
<dbReference type="Proteomes" id="UP001432027">
    <property type="component" value="Unassembled WGS sequence"/>
</dbReference>
<accession>A0AAV5TM16</accession>
<evidence type="ECO:0000313" key="1">
    <source>
        <dbReference type="EMBL" id="GMS95412.1"/>
    </source>
</evidence>
<proteinExistence type="predicted"/>
<reference evidence="1" key="1">
    <citation type="submission" date="2023-10" db="EMBL/GenBank/DDBJ databases">
        <title>Genome assembly of Pristionchus species.</title>
        <authorList>
            <person name="Yoshida K."/>
            <person name="Sommer R.J."/>
        </authorList>
    </citation>
    <scope>NUCLEOTIDE SEQUENCE</scope>
    <source>
        <strain evidence="1">RS0144</strain>
    </source>
</reference>
<dbReference type="AlphaFoldDB" id="A0AAV5TM16"/>
<organism evidence="1 2">
    <name type="scientific">Pristionchus entomophagus</name>
    <dbReference type="NCBI Taxonomy" id="358040"/>
    <lineage>
        <taxon>Eukaryota</taxon>
        <taxon>Metazoa</taxon>
        <taxon>Ecdysozoa</taxon>
        <taxon>Nematoda</taxon>
        <taxon>Chromadorea</taxon>
        <taxon>Rhabditida</taxon>
        <taxon>Rhabditina</taxon>
        <taxon>Diplogasteromorpha</taxon>
        <taxon>Diplogasteroidea</taxon>
        <taxon>Neodiplogasteridae</taxon>
        <taxon>Pristionchus</taxon>
    </lineage>
</organism>
<sequence length="310" mass="35810">ILSPSLNRFFLHLSMASSSRLSFSSHNLKRDESDFIVECGIEYKETIVDLRMERTPKANAARQLVWETVVRQFESRFGKKISEVNAKTNFKYRQKILKNDKEKCKILAQWMDDPSSITEEQMEELVGKVDLLLFKMHPQGILTERNGDEWENVFDSVNGIGEGTPNGQEEIVGVLKEEEEDPFHDHSQSHEQFPHIQPNTSRLDEMAAQLPSSSFSDEIPRKRLRIHEGEPIPSFAPPSSEKEYLELELLKAKIELTKSKQIAVDKQIQSNTAMIMVMDRLMNRIETKRDEPEQSAMMNLITIMKDMVKK</sequence>
<protein>
    <recommendedName>
        <fullName evidence="3">Myb/SANT-like transcription factor</fullName>
    </recommendedName>
</protein>
<gene>
    <name evidence="1" type="ORF">PENTCL1PPCAC_17587</name>
</gene>